<sequence>MLVANIEACRMEEKKEAAEAKCKDVEQEKDQLKKELEELRAASEAQKKELEELKVGFIAEKKELKKDYQKQVDKMFFFGYQYFMRKNDITQDIPSYPSDEEEEAAVSGPTQGDKNPDATGPFNE</sequence>
<dbReference type="AlphaFoldDB" id="A0AA38YHH3"/>
<protein>
    <submittedName>
        <fullName evidence="3">Uncharacterized protein</fullName>
    </submittedName>
</protein>
<comment type="caution">
    <text evidence="3">The sequence shown here is derived from an EMBL/GenBank/DDBJ whole genome shotgun (WGS) entry which is preliminary data.</text>
</comment>
<accession>A0AA38YHH3</accession>
<organism evidence="3 4">
    <name type="scientific">Vitis rotundifolia</name>
    <name type="common">Muscadine grape</name>
    <dbReference type="NCBI Taxonomy" id="103349"/>
    <lineage>
        <taxon>Eukaryota</taxon>
        <taxon>Viridiplantae</taxon>
        <taxon>Streptophyta</taxon>
        <taxon>Embryophyta</taxon>
        <taxon>Tracheophyta</taxon>
        <taxon>Spermatophyta</taxon>
        <taxon>Magnoliopsida</taxon>
        <taxon>eudicotyledons</taxon>
        <taxon>Gunneridae</taxon>
        <taxon>Pentapetalae</taxon>
        <taxon>rosids</taxon>
        <taxon>Vitales</taxon>
        <taxon>Vitaceae</taxon>
        <taxon>Viteae</taxon>
        <taxon>Vitis</taxon>
    </lineage>
</organism>
<evidence type="ECO:0000313" key="4">
    <source>
        <dbReference type="Proteomes" id="UP001168098"/>
    </source>
</evidence>
<keyword evidence="4" id="KW-1185">Reference proteome</keyword>
<proteinExistence type="predicted"/>
<feature type="coiled-coil region" evidence="1">
    <location>
        <begin position="11"/>
        <end position="67"/>
    </location>
</feature>
<evidence type="ECO:0000256" key="2">
    <source>
        <dbReference type="SAM" id="MobiDB-lite"/>
    </source>
</evidence>
<feature type="region of interest" description="Disordered" evidence="2">
    <location>
        <begin position="91"/>
        <end position="124"/>
    </location>
</feature>
<gene>
    <name evidence="3" type="ORF">PVL29_026847</name>
</gene>
<reference evidence="3 4" key="1">
    <citation type="journal article" date="2023" name="BMC Biotechnol.">
        <title>Vitis rotundifolia cv Carlos genome sequencing.</title>
        <authorList>
            <person name="Huff M."/>
            <person name="Hulse-Kemp A."/>
            <person name="Scheffler B."/>
            <person name="Youngblood R."/>
            <person name="Simpson S."/>
            <person name="Babiker E."/>
            <person name="Staton M."/>
        </authorList>
    </citation>
    <scope>NUCLEOTIDE SEQUENCE [LARGE SCALE GENOMIC DNA]</scope>
    <source>
        <tissue evidence="3">Leaf</tissue>
    </source>
</reference>
<evidence type="ECO:0000313" key="3">
    <source>
        <dbReference type="EMBL" id="KAJ9670561.1"/>
    </source>
</evidence>
<name>A0AA38YHH3_VITRO</name>
<keyword evidence="1" id="KW-0175">Coiled coil</keyword>
<evidence type="ECO:0000256" key="1">
    <source>
        <dbReference type="SAM" id="Coils"/>
    </source>
</evidence>
<dbReference type="Proteomes" id="UP001168098">
    <property type="component" value="Unassembled WGS sequence"/>
</dbReference>
<dbReference type="EMBL" id="JARBHA010000020">
    <property type="protein sequence ID" value="KAJ9670561.1"/>
    <property type="molecule type" value="Genomic_DNA"/>
</dbReference>